<protein>
    <submittedName>
        <fullName evidence="1">Class I SAM-dependent methyltransferase</fullName>
    </submittedName>
</protein>
<name>A0A9D2MNX7_9FIRM</name>
<dbReference type="InterPro" id="IPR006901">
    <property type="entry name" value="TrmK"/>
</dbReference>
<keyword evidence="1" id="KW-0808">Transferase</keyword>
<dbReference type="InterPro" id="IPR029063">
    <property type="entry name" value="SAM-dependent_MTases_sf"/>
</dbReference>
<dbReference type="AlphaFoldDB" id="A0A9D2MNX7"/>
<dbReference type="PANTHER" id="PTHR38451:SF1">
    <property type="entry name" value="TRNA (ADENINE(22)-N(1))-METHYLTRANSFERASE"/>
    <property type="match status" value="1"/>
</dbReference>
<dbReference type="GO" id="GO:0160105">
    <property type="term" value="F:tRNA (adenine(22)-N1)-methyltransferase activity"/>
    <property type="evidence" value="ECO:0007669"/>
    <property type="project" value="InterPro"/>
</dbReference>
<dbReference type="Gene3D" id="3.40.50.150">
    <property type="entry name" value="Vaccinia Virus protein VP39"/>
    <property type="match status" value="1"/>
</dbReference>
<comment type="caution">
    <text evidence="1">The sequence shown here is derived from an EMBL/GenBank/DDBJ whole genome shotgun (WGS) entry which is preliminary data.</text>
</comment>
<reference evidence="1" key="2">
    <citation type="submission" date="2021-04" db="EMBL/GenBank/DDBJ databases">
        <authorList>
            <person name="Gilroy R."/>
        </authorList>
    </citation>
    <scope>NUCLEOTIDE SEQUENCE</scope>
    <source>
        <strain evidence="1">CHK192-8294</strain>
    </source>
</reference>
<dbReference type="EMBL" id="DWXO01000089">
    <property type="protein sequence ID" value="HJB81205.1"/>
    <property type="molecule type" value="Genomic_DNA"/>
</dbReference>
<dbReference type="Pfam" id="PF12847">
    <property type="entry name" value="Methyltransf_18"/>
    <property type="match status" value="1"/>
</dbReference>
<sequence>MRPMELTPRLRSVAQLVPQGAKFADIGTDHAYLPVWLLQRGIITKALACDLRQGPLDRARATAEKYGLTEQMDFRLCDGLAGVGPGEADTIAIAGMGGETIAAILSAAPWVWRENCLLLLQPMSAQPQLRLWLQEHGYTIVRELLSREGDTIYTAFQVEAGPMPELTAGELWAGRQSRGEADPLRGEYLNRLIDQTGRAVEGLRRSTRAADAGRLDEMERAHRGLLELREEWLSWQP</sequence>
<reference evidence="1" key="1">
    <citation type="journal article" date="2021" name="PeerJ">
        <title>Extensive microbial diversity within the chicken gut microbiome revealed by metagenomics and culture.</title>
        <authorList>
            <person name="Gilroy R."/>
            <person name="Ravi A."/>
            <person name="Getino M."/>
            <person name="Pursley I."/>
            <person name="Horton D.L."/>
            <person name="Alikhan N.F."/>
            <person name="Baker D."/>
            <person name="Gharbi K."/>
            <person name="Hall N."/>
            <person name="Watson M."/>
            <person name="Adriaenssens E.M."/>
            <person name="Foster-Nyarko E."/>
            <person name="Jarju S."/>
            <person name="Secka A."/>
            <person name="Antonio M."/>
            <person name="Oren A."/>
            <person name="Chaudhuri R.R."/>
            <person name="La Ragione R."/>
            <person name="Hildebrand F."/>
            <person name="Pallen M.J."/>
        </authorList>
    </citation>
    <scope>NUCLEOTIDE SEQUENCE</scope>
    <source>
        <strain evidence="1">CHK192-8294</strain>
    </source>
</reference>
<gene>
    <name evidence="1" type="ORF">H9712_09465</name>
</gene>
<dbReference type="SUPFAM" id="SSF53335">
    <property type="entry name" value="S-adenosyl-L-methionine-dependent methyltransferases"/>
    <property type="match status" value="1"/>
</dbReference>
<organism evidence="1 2">
    <name type="scientific">Candidatus Flavonifractor intestinigallinarum</name>
    <dbReference type="NCBI Taxonomy" id="2838586"/>
    <lineage>
        <taxon>Bacteria</taxon>
        <taxon>Bacillati</taxon>
        <taxon>Bacillota</taxon>
        <taxon>Clostridia</taxon>
        <taxon>Eubacteriales</taxon>
        <taxon>Oscillospiraceae</taxon>
        <taxon>Flavonifractor</taxon>
    </lineage>
</organism>
<keyword evidence="1" id="KW-0489">Methyltransferase</keyword>
<proteinExistence type="predicted"/>
<dbReference type="PANTHER" id="PTHR38451">
    <property type="entry name" value="TRNA (ADENINE(22)-N(1))-METHYLTRANSFERASE"/>
    <property type="match status" value="1"/>
</dbReference>
<dbReference type="Proteomes" id="UP000823921">
    <property type="component" value="Unassembled WGS sequence"/>
</dbReference>
<evidence type="ECO:0000313" key="1">
    <source>
        <dbReference type="EMBL" id="HJB81205.1"/>
    </source>
</evidence>
<accession>A0A9D2MNX7</accession>
<dbReference type="PIRSF" id="PIRSF018637">
    <property type="entry name" value="TrmK"/>
    <property type="match status" value="1"/>
</dbReference>
<dbReference type="GO" id="GO:0032259">
    <property type="term" value="P:methylation"/>
    <property type="evidence" value="ECO:0007669"/>
    <property type="project" value="UniProtKB-KW"/>
</dbReference>
<evidence type="ECO:0000313" key="2">
    <source>
        <dbReference type="Proteomes" id="UP000823921"/>
    </source>
</evidence>